<feature type="coiled-coil region" evidence="1">
    <location>
        <begin position="128"/>
        <end position="155"/>
    </location>
</feature>
<accession>A0A939D894</accession>
<sequence length="172" mass="19985">MFEILLCIFTFLSCSLLGYFIALNYSQRETDLKEFLQGMISLESEMQYRRDTIQVCLYRLSQNKENTATLFFSELQQRLSDSKENNFFKSWCLAVDNAYKNRSLTEQDIKIIKDIGLDLGKSDLQSQGRLFSRQYQLLEAQIEQAQENCKTKGKMYRSLGISVGLVIVIILI</sequence>
<dbReference type="EMBL" id="JAFJZZ010000001">
    <property type="protein sequence ID" value="MBN7772533.1"/>
    <property type="molecule type" value="Genomic_DNA"/>
</dbReference>
<organism evidence="2 3">
    <name type="scientific">Clostridium aminobutyricum</name>
    <dbReference type="NCBI Taxonomy" id="33953"/>
    <lineage>
        <taxon>Bacteria</taxon>
        <taxon>Bacillati</taxon>
        <taxon>Bacillota</taxon>
        <taxon>Clostridia</taxon>
        <taxon>Eubacteriales</taxon>
        <taxon>Clostridiaceae</taxon>
        <taxon>Clostridium</taxon>
    </lineage>
</organism>
<evidence type="ECO:0000313" key="3">
    <source>
        <dbReference type="Proteomes" id="UP000664545"/>
    </source>
</evidence>
<gene>
    <name evidence="2" type="ORF">JYB65_04090</name>
</gene>
<evidence type="ECO:0000256" key="1">
    <source>
        <dbReference type="SAM" id="Coils"/>
    </source>
</evidence>
<dbReference type="PIRSF" id="PIRSF021435">
    <property type="entry name" value="SpoIIIAB"/>
    <property type="match status" value="1"/>
</dbReference>
<keyword evidence="3" id="KW-1185">Reference proteome</keyword>
<protein>
    <submittedName>
        <fullName evidence="2">Stage III sporulation protein AB</fullName>
    </submittedName>
</protein>
<dbReference type="RefSeq" id="WP_206581331.1">
    <property type="nucleotide sequence ID" value="NZ_JAFJZZ010000001.1"/>
</dbReference>
<evidence type="ECO:0000313" key="2">
    <source>
        <dbReference type="EMBL" id="MBN7772533.1"/>
    </source>
</evidence>
<dbReference type="AlphaFoldDB" id="A0A939D894"/>
<reference evidence="2" key="1">
    <citation type="submission" date="2021-02" db="EMBL/GenBank/DDBJ databases">
        <title>Abyssanaerobacter marinus gen.nov., sp., nov, anaerobic bacterium isolated from the Onnuri vent field of Indian Ocean and suggestion of Mogibacteriaceae fam. nov., and proposal of reclassification of ambiguous this family's genus member.</title>
        <authorList>
            <person name="Kim Y.J."/>
            <person name="Yang J.-A."/>
        </authorList>
    </citation>
    <scope>NUCLEOTIDE SEQUENCE</scope>
    <source>
        <strain evidence="2">DSM 2634</strain>
    </source>
</reference>
<dbReference type="InterPro" id="IPR014198">
    <property type="entry name" value="Spore_III_AB"/>
</dbReference>
<name>A0A939D894_CLOAM</name>
<proteinExistence type="predicted"/>
<comment type="caution">
    <text evidence="2">The sequence shown here is derived from an EMBL/GenBank/DDBJ whole genome shotgun (WGS) entry which is preliminary data.</text>
</comment>
<dbReference type="Pfam" id="PF09548">
    <property type="entry name" value="Spore_III_AB"/>
    <property type="match status" value="1"/>
</dbReference>
<dbReference type="Proteomes" id="UP000664545">
    <property type="component" value="Unassembled WGS sequence"/>
</dbReference>
<keyword evidence="1" id="KW-0175">Coiled coil</keyword>